<dbReference type="SUPFAM" id="SSF53335">
    <property type="entry name" value="S-adenosyl-L-methionine-dependent methyltransferases"/>
    <property type="match status" value="1"/>
</dbReference>
<evidence type="ECO:0000259" key="4">
    <source>
        <dbReference type="Pfam" id="PF00891"/>
    </source>
</evidence>
<dbReference type="RefSeq" id="WP_345338812.1">
    <property type="nucleotide sequence ID" value="NZ_BAABLI010000007.1"/>
</dbReference>
<dbReference type="Gene3D" id="1.10.10.10">
    <property type="entry name" value="Winged helix-like DNA-binding domain superfamily/Winged helix DNA-binding domain"/>
    <property type="match status" value="1"/>
</dbReference>
<dbReference type="PANTHER" id="PTHR43712:SF2">
    <property type="entry name" value="O-METHYLTRANSFERASE CICE"/>
    <property type="match status" value="1"/>
</dbReference>
<reference evidence="7" key="1">
    <citation type="journal article" date="2019" name="Int. J. Syst. Evol. Microbiol.">
        <title>The Global Catalogue of Microorganisms (GCM) 10K type strain sequencing project: providing services to taxonomists for standard genome sequencing and annotation.</title>
        <authorList>
            <consortium name="The Broad Institute Genomics Platform"/>
            <consortium name="The Broad Institute Genome Sequencing Center for Infectious Disease"/>
            <person name="Wu L."/>
            <person name="Ma J."/>
        </authorList>
    </citation>
    <scope>NUCLEOTIDE SEQUENCE [LARGE SCALE GENOMIC DNA]</scope>
    <source>
        <strain evidence="7">CGMCC 1.10992</strain>
    </source>
</reference>
<dbReference type="PANTHER" id="PTHR43712">
    <property type="entry name" value="PUTATIVE (AFU_ORTHOLOGUE AFUA_4G14580)-RELATED"/>
    <property type="match status" value="1"/>
</dbReference>
<dbReference type="InterPro" id="IPR001077">
    <property type="entry name" value="COMT_C"/>
</dbReference>
<feature type="domain" description="O-methyltransferase C-terminal" evidence="4">
    <location>
        <begin position="182"/>
        <end position="333"/>
    </location>
</feature>
<gene>
    <name evidence="6" type="ORF">ACFSJ3_01495</name>
</gene>
<accession>A0ABW4XJ17</accession>
<dbReference type="GO" id="GO:0032259">
    <property type="term" value="P:methylation"/>
    <property type="evidence" value="ECO:0007669"/>
    <property type="project" value="UniProtKB-KW"/>
</dbReference>
<sequence>MPEYYTSDDKSALEARSDAQRIAFAPFIFQATVAARNLGLLNALYEARDKGMTAQELSDRTKVSLYGVKVLLDMGLSAGIVWKSKYKYVLSKTGFFIVNDPMTGVNLDFTKDVCYEGLNALEESIKSGKPEGLKVFGNWPTIYPALSQLPEPAQTSWFEFDHYYSDHSFPEALPLVMDSAPKTLMDIGGNTGQWARYCVENTDALEVVVVDLPEQIALLDKQMEGHSQTERVTGWPTNMLDSESKLPAHTDAIWMSQFLDCFSEPQILEILKKCHDALPEHGKLYIMETFWDRQPFEMAALSVNATSLYFTTMANGNSRMYHSNDMKALLSEANLEVSTQVDNIGVGHTLLICKRK</sequence>
<dbReference type="Pfam" id="PF21212">
    <property type="entry name" value="Dimerisation2-like_dom"/>
    <property type="match status" value="1"/>
</dbReference>
<feature type="domain" description="BVU-1015-like N-terminal dimerisation-like" evidence="5">
    <location>
        <begin position="19"/>
        <end position="87"/>
    </location>
</feature>
<dbReference type="InterPro" id="IPR036390">
    <property type="entry name" value="WH_DNA-bd_sf"/>
</dbReference>
<dbReference type="Pfam" id="PF00891">
    <property type="entry name" value="Methyltransf_2"/>
    <property type="match status" value="1"/>
</dbReference>
<dbReference type="EMBL" id="JBHUHT010000004">
    <property type="protein sequence ID" value="MFD2094646.1"/>
    <property type="molecule type" value="Genomic_DNA"/>
</dbReference>
<evidence type="ECO:0000259" key="5">
    <source>
        <dbReference type="Pfam" id="PF21212"/>
    </source>
</evidence>
<dbReference type="InterPro" id="IPR036388">
    <property type="entry name" value="WH-like_DNA-bd_sf"/>
</dbReference>
<keyword evidence="7" id="KW-1185">Reference proteome</keyword>
<evidence type="ECO:0000256" key="2">
    <source>
        <dbReference type="ARBA" id="ARBA00022679"/>
    </source>
</evidence>
<dbReference type="InterPro" id="IPR029063">
    <property type="entry name" value="SAM-dependent_MTases_sf"/>
</dbReference>
<dbReference type="GO" id="GO:0008168">
    <property type="term" value="F:methyltransferase activity"/>
    <property type="evidence" value="ECO:0007669"/>
    <property type="project" value="UniProtKB-KW"/>
</dbReference>
<organism evidence="6 7">
    <name type="scientific">Corallincola platygyrae</name>
    <dbReference type="NCBI Taxonomy" id="1193278"/>
    <lineage>
        <taxon>Bacteria</taxon>
        <taxon>Pseudomonadati</taxon>
        <taxon>Pseudomonadota</taxon>
        <taxon>Gammaproteobacteria</taxon>
        <taxon>Alteromonadales</taxon>
        <taxon>Psychromonadaceae</taxon>
        <taxon>Corallincola</taxon>
    </lineage>
</organism>
<protein>
    <submittedName>
        <fullName evidence="6">Methyltransferase</fullName>
    </submittedName>
</protein>
<comment type="caution">
    <text evidence="6">The sequence shown here is derived from an EMBL/GenBank/DDBJ whole genome shotgun (WGS) entry which is preliminary data.</text>
</comment>
<evidence type="ECO:0000256" key="1">
    <source>
        <dbReference type="ARBA" id="ARBA00022603"/>
    </source>
</evidence>
<keyword evidence="1 6" id="KW-0489">Methyltransferase</keyword>
<keyword evidence="2" id="KW-0808">Transferase</keyword>
<dbReference type="SUPFAM" id="SSF46785">
    <property type="entry name" value="Winged helix' DNA-binding domain"/>
    <property type="match status" value="1"/>
</dbReference>
<dbReference type="InterPro" id="IPR049480">
    <property type="entry name" value="BVU_1015-like_N"/>
</dbReference>
<dbReference type="InterPro" id="IPR016461">
    <property type="entry name" value="COMT-like"/>
</dbReference>
<dbReference type="Proteomes" id="UP001597380">
    <property type="component" value="Unassembled WGS sequence"/>
</dbReference>
<evidence type="ECO:0000313" key="7">
    <source>
        <dbReference type="Proteomes" id="UP001597380"/>
    </source>
</evidence>
<dbReference type="PIRSF" id="PIRSF005739">
    <property type="entry name" value="O-mtase"/>
    <property type="match status" value="1"/>
</dbReference>
<dbReference type="PROSITE" id="PS51683">
    <property type="entry name" value="SAM_OMT_II"/>
    <property type="match status" value="1"/>
</dbReference>
<name>A0ABW4XJ17_9GAMM</name>
<keyword evidence="3" id="KW-0949">S-adenosyl-L-methionine</keyword>
<evidence type="ECO:0000256" key="3">
    <source>
        <dbReference type="ARBA" id="ARBA00022691"/>
    </source>
</evidence>
<proteinExistence type="predicted"/>
<evidence type="ECO:0000313" key="6">
    <source>
        <dbReference type="EMBL" id="MFD2094646.1"/>
    </source>
</evidence>
<dbReference type="Gene3D" id="1.20.58.1390">
    <property type="match status" value="1"/>
</dbReference>
<dbReference type="Gene3D" id="3.40.50.150">
    <property type="entry name" value="Vaccinia Virus protein VP39"/>
    <property type="match status" value="1"/>
</dbReference>